<evidence type="ECO:0000256" key="1">
    <source>
        <dbReference type="SAM" id="Phobius"/>
    </source>
</evidence>
<feature type="transmembrane region" description="Helical" evidence="1">
    <location>
        <begin position="41"/>
        <end position="62"/>
    </location>
</feature>
<keyword evidence="1" id="KW-1133">Transmembrane helix</keyword>
<organism evidence="2 3">
    <name type="scientific">Thermodesulfatator autotrophicus</name>
    <dbReference type="NCBI Taxonomy" id="1795632"/>
    <lineage>
        <taxon>Bacteria</taxon>
        <taxon>Pseudomonadati</taxon>
        <taxon>Thermodesulfobacteriota</taxon>
        <taxon>Thermodesulfobacteria</taxon>
        <taxon>Thermodesulfobacteriales</taxon>
        <taxon>Thermodesulfatatoraceae</taxon>
        <taxon>Thermodesulfatator</taxon>
    </lineage>
</organism>
<dbReference type="Proteomes" id="UP000076964">
    <property type="component" value="Unassembled WGS sequence"/>
</dbReference>
<dbReference type="OrthoDB" id="9798040at2"/>
<name>A0A177E656_9BACT</name>
<sequence length="101" mass="12057">MTWPTFTLKEKIYLFLGVLLCILFSIRYYPENLEKTIYESFRWIFSFFFYSGVMTYMFSGICRKFLKQPFTLKSGIKMVVWLAVLSAIAQSLHETFKIHNP</sequence>
<dbReference type="EMBL" id="LSFI01000035">
    <property type="protein sequence ID" value="OAG27268.1"/>
    <property type="molecule type" value="Genomic_DNA"/>
</dbReference>
<protein>
    <submittedName>
        <fullName evidence="2">Uncharacterized protein</fullName>
    </submittedName>
</protein>
<dbReference type="RefSeq" id="WP_068542687.1">
    <property type="nucleotide sequence ID" value="NZ_LSFI01000035.1"/>
</dbReference>
<gene>
    <name evidence="2" type="ORF">TH606_07925</name>
</gene>
<dbReference type="AlphaFoldDB" id="A0A177E656"/>
<proteinExistence type="predicted"/>
<keyword evidence="1" id="KW-0472">Membrane</keyword>
<evidence type="ECO:0000313" key="3">
    <source>
        <dbReference type="Proteomes" id="UP000076964"/>
    </source>
</evidence>
<comment type="caution">
    <text evidence="2">The sequence shown here is derived from an EMBL/GenBank/DDBJ whole genome shotgun (WGS) entry which is preliminary data.</text>
</comment>
<feature type="transmembrane region" description="Helical" evidence="1">
    <location>
        <begin position="12"/>
        <end position="29"/>
    </location>
</feature>
<accession>A0A177E656</accession>
<evidence type="ECO:0000313" key="2">
    <source>
        <dbReference type="EMBL" id="OAG27268.1"/>
    </source>
</evidence>
<dbReference type="STRING" id="1795632.TH606_07925"/>
<keyword evidence="1" id="KW-0812">Transmembrane</keyword>
<keyword evidence="3" id="KW-1185">Reference proteome</keyword>
<reference evidence="2 3" key="1">
    <citation type="submission" date="2016-02" db="EMBL/GenBank/DDBJ databases">
        <title>Draft genome sequence of Thermodesulfatator sp. S606.</title>
        <authorList>
            <person name="Lai Q."/>
            <person name="Cao J."/>
            <person name="Dupont S."/>
            <person name="Shao Z."/>
            <person name="Jebbar M."/>
            <person name="Alain K."/>
        </authorList>
    </citation>
    <scope>NUCLEOTIDE SEQUENCE [LARGE SCALE GENOMIC DNA]</scope>
    <source>
        <strain evidence="2 3">S606</strain>
    </source>
</reference>